<feature type="domain" description="CTLH" evidence="15">
    <location>
        <begin position="322"/>
        <end position="379"/>
    </location>
</feature>
<evidence type="ECO:0000313" key="18">
    <source>
        <dbReference type="Proteomes" id="UP000030143"/>
    </source>
</evidence>
<dbReference type="InterPro" id="IPR044063">
    <property type="entry name" value="ZF_RING_GID"/>
</dbReference>
<dbReference type="RefSeq" id="XP_016602095.1">
    <property type="nucleotide sequence ID" value="XM_016747547.1"/>
</dbReference>
<evidence type="ECO:0000256" key="11">
    <source>
        <dbReference type="SAM" id="Coils"/>
    </source>
</evidence>
<keyword evidence="13" id="KW-1133">Transmembrane helix</keyword>
<evidence type="ECO:0000313" key="17">
    <source>
        <dbReference type="EMBL" id="KGO61203.1"/>
    </source>
</evidence>
<feature type="transmembrane region" description="Helical" evidence="13">
    <location>
        <begin position="76"/>
        <end position="95"/>
    </location>
</feature>
<feature type="zinc finger region" description="RING-Gid-type" evidence="10">
    <location>
        <begin position="487"/>
        <end position="549"/>
    </location>
</feature>
<dbReference type="InterPro" id="IPR024964">
    <property type="entry name" value="CTLH/CRA"/>
</dbReference>
<name>A0A0A2IY98_PENEN</name>
<feature type="compositionally biased region" description="Acidic residues" evidence="12">
    <location>
        <begin position="125"/>
        <end position="138"/>
    </location>
</feature>
<proteinExistence type="inferred from homology"/>
<evidence type="ECO:0000256" key="12">
    <source>
        <dbReference type="SAM" id="MobiDB-lite"/>
    </source>
</evidence>
<feature type="chain" id="PRO_5009752506" description="Protein FYV10" evidence="14">
    <location>
        <begin position="24"/>
        <end position="564"/>
    </location>
</feature>
<keyword evidence="14" id="KW-0732">Signal</keyword>
<evidence type="ECO:0000256" key="10">
    <source>
        <dbReference type="PROSITE-ProRule" id="PRU01215"/>
    </source>
</evidence>
<comment type="caution">
    <text evidence="17">The sequence shown here is derived from an EMBL/GenBank/DDBJ whole genome shotgun (WGS) entry which is preliminary data.</text>
</comment>
<evidence type="ECO:0000256" key="8">
    <source>
        <dbReference type="ARBA" id="ARBA00022771"/>
    </source>
</evidence>
<keyword evidence="9" id="KW-0862">Zinc</keyword>
<accession>A0A0A2IY98</accession>
<keyword evidence="6" id="KW-0963">Cytoplasm</keyword>
<dbReference type="GO" id="GO:0008270">
    <property type="term" value="F:zinc ion binding"/>
    <property type="evidence" value="ECO:0007669"/>
    <property type="project" value="UniProtKB-KW"/>
</dbReference>
<gene>
    <name evidence="17" type="ORF">PEX2_102770</name>
</gene>
<dbReference type="PANTHER" id="PTHR12170:SF2">
    <property type="entry name" value="E3 UBIQUITIN-PROTEIN TRANSFERASE MAEA"/>
    <property type="match status" value="1"/>
</dbReference>
<feature type="coiled-coil region" evidence="11">
    <location>
        <begin position="231"/>
        <end position="261"/>
    </location>
</feature>
<feature type="region of interest" description="Disordered" evidence="12">
    <location>
        <begin position="119"/>
        <end position="145"/>
    </location>
</feature>
<feature type="domain" description="RING-Gid-type" evidence="16">
    <location>
        <begin position="487"/>
        <end position="549"/>
    </location>
</feature>
<evidence type="ECO:0000256" key="1">
    <source>
        <dbReference type="ARBA" id="ARBA00002343"/>
    </source>
</evidence>
<comment type="function">
    <text evidence="1">Involved in the proteasome-dependent degradation of fructose-1,6-bisphosphatase.</text>
</comment>
<dbReference type="GO" id="GO:0005634">
    <property type="term" value="C:nucleus"/>
    <property type="evidence" value="ECO:0007669"/>
    <property type="project" value="TreeGrafter"/>
</dbReference>
<dbReference type="GO" id="GO:0061630">
    <property type="term" value="F:ubiquitin protein ligase activity"/>
    <property type="evidence" value="ECO:0007669"/>
    <property type="project" value="InterPro"/>
</dbReference>
<dbReference type="GO" id="GO:0034657">
    <property type="term" value="C:GID complex"/>
    <property type="evidence" value="ECO:0007669"/>
    <property type="project" value="TreeGrafter"/>
</dbReference>
<organism evidence="17 18">
    <name type="scientific">Penicillium expansum</name>
    <name type="common">Blue mold rot fungus</name>
    <dbReference type="NCBI Taxonomy" id="27334"/>
    <lineage>
        <taxon>Eukaryota</taxon>
        <taxon>Fungi</taxon>
        <taxon>Dikarya</taxon>
        <taxon>Ascomycota</taxon>
        <taxon>Pezizomycotina</taxon>
        <taxon>Eurotiomycetes</taxon>
        <taxon>Eurotiomycetidae</taxon>
        <taxon>Eurotiales</taxon>
        <taxon>Aspergillaceae</taxon>
        <taxon>Penicillium</taxon>
    </lineage>
</organism>
<dbReference type="InterPro" id="IPR006594">
    <property type="entry name" value="LisH"/>
</dbReference>
<dbReference type="SMART" id="SM00668">
    <property type="entry name" value="CTLH"/>
    <property type="match status" value="1"/>
</dbReference>
<dbReference type="AlphaFoldDB" id="A0A0A2IY98"/>
<dbReference type="SMART" id="SM00757">
    <property type="entry name" value="CRA"/>
    <property type="match status" value="1"/>
</dbReference>
<dbReference type="InterPro" id="IPR006595">
    <property type="entry name" value="CTLH_C"/>
</dbReference>
<dbReference type="InterPro" id="IPR045098">
    <property type="entry name" value="Fyv10_fam"/>
</dbReference>
<dbReference type="Pfam" id="PF10607">
    <property type="entry name" value="CTLH"/>
    <property type="match status" value="1"/>
</dbReference>
<dbReference type="Proteomes" id="UP000030143">
    <property type="component" value="Unassembled WGS sequence"/>
</dbReference>
<evidence type="ECO:0000256" key="13">
    <source>
        <dbReference type="SAM" id="Phobius"/>
    </source>
</evidence>
<keyword evidence="8 10" id="KW-0863">Zinc-finger</keyword>
<keyword evidence="13" id="KW-0812">Transmembrane</keyword>
<keyword evidence="7" id="KW-0479">Metal-binding</keyword>
<dbReference type="STRING" id="27334.A0A0A2IY98"/>
<comment type="similarity">
    <text evidence="3">Belongs to the FYV10 family.</text>
</comment>
<dbReference type="PANTHER" id="PTHR12170">
    <property type="entry name" value="MACROPHAGE ERYTHROBLAST ATTACHER-RELATED"/>
    <property type="match status" value="1"/>
</dbReference>
<reference evidence="17 18" key="1">
    <citation type="journal article" date="2015" name="Mol. Plant Microbe Interact.">
        <title>Genome, transcriptome, and functional analyses of Penicillium expansum provide new insights into secondary metabolism and pathogenicity.</title>
        <authorList>
            <person name="Ballester A.R."/>
            <person name="Marcet-Houben M."/>
            <person name="Levin E."/>
            <person name="Sela N."/>
            <person name="Selma-Lazaro C."/>
            <person name="Carmona L."/>
            <person name="Wisniewski M."/>
            <person name="Droby S."/>
            <person name="Gonzalez-Candelas L."/>
            <person name="Gabaldon T."/>
        </authorList>
    </citation>
    <scope>NUCLEOTIDE SEQUENCE [LARGE SCALE GENOMIC DNA]</scope>
    <source>
        <strain evidence="17 18">MD-8</strain>
    </source>
</reference>
<evidence type="ECO:0000256" key="4">
    <source>
        <dbReference type="ARBA" id="ARBA00017917"/>
    </source>
</evidence>
<dbReference type="PROSITE" id="PS50896">
    <property type="entry name" value="LISH"/>
    <property type="match status" value="1"/>
</dbReference>
<evidence type="ECO:0000259" key="16">
    <source>
        <dbReference type="PROSITE" id="PS51867"/>
    </source>
</evidence>
<dbReference type="InterPro" id="IPR013144">
    <property type="entry name" value="CRA_dom"/>
</dbReference>
<feature type="signal peptide" evidence="14">
    <location>
        <begin position="1"/>
        <end position="23"/>
    </location>
</feature>
<evidence type="ECO:0000256" key="5">
    <source>
        <dbReference type="ARBA" id="ARBA00018741"/>
    </source>
</evidence>
<evidence type="ECO:0000256" key="6">
    <source>
        <dbReference type="ARBA" id="ARBA00022490"/>
    </source>
</evidence>
<dbReference type="GeneID" id="27682967"/>
<dbReference type="GO" id="GO:0043161">
    <property type="term" value="P:proteasome-mediated ubiquitin-dependent protein catabolic process"/>
    <property type="evidence" value="ECO:0007669"/>
    <property type="project" value="InterPro"/>
</dbReference>
<sequence>MRFPSGSLFSLFLFFFLFLAALTAPNTDPKGSNKTLAPWYALCEKSGFFSVDNGLPLSSVLSGDTSPPAGFTEKTTIINIVCGVASFILSLYAAISTYMKNRLDNGALAALEGRVADLEGNEAGPEPEAEAEPEENAEAEAGPVAVDDALRRRVGKLERGVELTSTKLNPESHIILDQPLLRLPHELARRNFKTVQRAVEREKEYVIPAIKETAAASLSNTQTPDQTLAALDAMISRMQGLKRKMESLQEEEKKIHNQSRKRIQHLETLHKIPSLADVKYDQWSRVRLDRLLVDHMLRSGYSESAKQLAQDRGVEDLVDLGVFTQCQRVVDSLRRGETKEALQWCGENKAALKKSQHNLEFELRLQQYIEMVRTQDKSKKIEAIIHAKKYLIPNHQSQNSEIMRAAGLLVFTQDTRAEPYKSLFALNRWRYLAQLFIQTHHELLSLPSQALLHIALSAGLSALKTPLCHSAYTSSSSNSQSTSTSVCPICSTELNELARKMPYAHHSKSYVESDPIVLPNGRVYGKQRLIEISRKMGSVEPGNVKDPTTGEVFHESEMKKVYIM</sequence>
<dbReference type="OrthoDB" id="1933455at2759"/>
<dbReference type="HOGENOM" id="CLU_027445_2_0_1"/>
<dbReference type="VEuPathDB" id="FungiDB:PEXP_016290"/>
<keyword evidence="18" id="KW-1185">Reference proteome</keyword>
<keyword evidence="11" id="KW-0175">Coiled coil</keyword>
<dbReference type="PhylomeDB" id="A0A0A2IY98"/>
<dbReference type="EMBL" id="JQFZ01000050">
    <property type="protein sequence ID" value="KGO61203.1"/>
    <property type="molecule type" value="Genomic_DNA"/>
</dbReference>
<evidence type="ECO:0000256" key="2">
    <source>
        <dbReference type="ARBA" id="ARBA00004496"/>
    </source>
</evidence>
<evidence type="ECO:0000256" key="9">
    <source>
        <dbReference type="ARBA" id="ARBA00022833"/>
    </source>
</evidence>
<comment type="subcellular location">
    <subcellularLocation>
        <location evidence="2">Cytoplasm</location>
    </subcellularLocation>
</comment>
<evidence type="ECO:0000259" key="15">
    <source>
        <dbReference type="PROSITE" id="PS50897"/>
    </source>
</evidence>
<dbReference type="PROSITE" id="PS51867">
    <property type="entry name" value="ZF_RING_GID"/>
    <property type="match status" value="1"/>
</dbReference>
<evidence type="ECO:0000256" key="14">
    <source>
        <dbReference type="SAM" id="SignalP"/>
    </source>
</evidence>
<dbReference type="GO" id="GO:0005737">
    <property type="term" value="C:cytoplasm"/>
    <property type="evidence" value="ECO:0007669"/>
    <property type="project" value="UniProtKB-SubCell"/>
</dbReference>
<dbReference type="PROSITE" id="PS50897">
    <property type="entry name" value="CTLH"/>
    <property type="match status" value="1"/>
</dbReference>
<evidence type="ECO:0000256" key="3">
    <source>
        <dbReference type="ARBA" id="ARBA00010615"/>
    </source>
</evidence>
<evidence type="ECO:0000256" key="7">
    <source>
        <dbReference type="ARBA" id="ARBA00022723"/>
    </source>
</evidence>
<protein>
    <recommendedName>
        <fullName evidence="5">Protein FYV10</fullName>
    </recommendedName>
    <alternativeName>
        <fullName evidence="4">Protein fyv10</fullName>
    </alternativeName>
</protein>
<keyword evidence="13" id="KW-0472">Membrane</keyword>